<dbReference type="GO" id="GO:0003678">
    <property type="term" value="F:DNA helicase activity"/>
    <property type="evidence" value="ECO:0007669"/>
    <property type="project" value="UniProtKB-EC"/>
</dbReference>
<evidence type="ECO:0000313" key="9">
    <source>
        <dbReference type="Proteomes" id="UP000295756"/>
    </source>
</evidence>
<evidence type="ECO:0000256" key="2">
    <source>
        <dbReference type="ARBA" id="ARBA00022763"/>
    </source>
</evidence>
<dbReference type="SUPFAM" id="SSF50249">
    <property type="entry name" value="Nucleic acid-binding proteins"/>
    <property type="match status" value="1"/>
</dbReference>
<feature type="domain" description="Helix-hairpin-helix DNA-binding motif class 1" evidence="7">
    <location>
        <begin position="71"/>
        <end position="90"/>
    </location>
</feature>
<dbReference type="NCBIfam" id="TIGR00084">
    <property type="entry name" value="ruvA"/>
    <property type="match status" value="1"/>
</dbReference>
<comment type="similarity">
    <text evidence="6">Belongs to the RuvA family.</text>
</comment>
<organism evidence="8 9">
    <name type="scientific">Leuconostoc kimchii</name>
    <dbReference type="NCBI Taxonomy" id="136609"/>
    <lineage>
        <taxon>Bacteria</taxon>
        <taxon>Bacillati</taxon>
        <taxon>Bacillota</taxon>
        <taxon>Bacilli</taxon>
        <taxon>Lactobacillales</taxon>
        <taxon>Lactobacillaceae</taxon>
        <taxon>Leuconostoc</taxon>
    </lineage>
</organism>
<keyword evidence="9" id="KW-1185">Reference proteome</keyword>
<dbReference type="Pfam" id="PF14520">
    <property type="entry name" value="HHH_5"/>
    <property type="match status" value="1"/>
</dbReference>
<dbReference type="Gene3D" id="1.10.150.20">
    <property type="entry name" value="5' to 3' exonuclease, C-terminal subdomain"/>
    <property type="match status" value="1"/>
</dbReference>
<evidence type="ECO:0000256" key="3">
    <source>
        <dbReference type="ARBA" id="ARBA00023125"/>
    </source>
</evidence>
<comment type="function">
    <text evidence="6">The RuvA-RuvB-RuvC complex processes Holliday junction (HJ) DNA during genetic recombination and DNA repair, while the RuvA-RuvB complex plays an important role in the rescue of blocked DNA replication forks via replication fork reversal (RFR). RuvA specifically binds to HJ cruciform DNA, conferring on it an open structure. The RuvB hexamer acts as an ATP-dependent pump, pulling dsDNA into and through the RuvAB complex. HJ branch migration allows RuvC to scan DNA until it finds its consensus sequence, where it cleaves and resolves the cruciform DNA.</text>
</comment>
<keyword evidence="8" id="KW-0378">Hydrolase</keyword>
<dbReference type="SUPFAM" id="SSF47781">
    <property type="entry name" value="RuvA domain 2-like"/>
    <property type="match status" value="1"/>
</dbReference>
<comment type="subcellular location">
    <subcellularLocation>
        <location evidence="6">Cytoplasm</location>
    </subcellularLocation>
</comment>
<keyword evidence="1 6" id="KW-0963">Cytoplasm</keyword>
<name>A0ABX5SKJ2_9LACO</name>
<accession>A0ABX5SKJ2</accession>
<dbReference type="RefSeq" id="WP_013103822.1">
    <property type="nucleotide sequence ID" value="NZ_CP037939.1"/>
</dbReference>
<dbReference type="InterPro" id="IPR012340">
    <property type="entry name" value="NA-bd_OB-fold"/>
</dbReference>
<feature type="domain" description="Helix-hairpin-helix DNA-binding motif class 1" evidence="7">
    <location>
        <begin position="106"/>
        <end position="125"/>
    </location>
</feature>
<dbReference type="SMART" id="SM00278">
    <property type="entry name" value="HhH1"/>
    <property type="match status" value="2"/>
</dbReference>
<dbReference type="Gene3D" id="2.40.50.140">
    <property type="entry name" value="Nucleic acid-binding proteins"/>
    <property type="match status" value="1"/>
</dbReference>
<comment type="caution">
    <text evidence="6">Lacks conserved residue(s) required for the propagation of feature annotation.</text>
</comment>
<dbReference type="GO" id="GO:0016787">
    <property type="term" value="F:hydrolase activity"/>
    <property type="evidence" value="ECO:0007669"/>
    <property type="project" value="UniProtKB-KW"/>
</dbReference>
<evidence type="ECO:0000256" key="6">
    <source>
        <dbReference type="HAMAP-Rule" id="MF_00031"/>
    </source>
</evidence>
<reference evidence="8 9" key="1">
    <citation type="submission" date="2019-03" db="EMBL/GenBank/DDBJ databases">
        <title>Complete Genome Sequence of Leuconostoc kimchii strain NKJ218 Isolated from Homemade Kimchi.</title>
        <authorList>
            <person name="Jung J.Y."/>
            <person name="Jin H.M."/>
            <person name="Jung J.-W."/>
            <person name="Lee S.-Y."/>
            <person name="Ryu B.-G."/>
            <person name="Han S.-S."/>
            <person name="Kang H.K."/>
            <person name="Choi H.W."/>
            <person name="Chung E.J."/>
            <person name="Choi K.-M."/>
        </authorList>
    </citation>
    <scope>NUCLEOTIDE SEQUENCE [LARGE SCALE GENOMIC DNA]</scope>
    <source>
        <strain evidence="8 9">NKJ218</strain>
    </source>
</reference>
<keyword evidence="5 6" id="KW-0234">DNA repair</keyword>
<dbReference type="InterPro" id="IPR013849">
    <property type="entry name" value="DNA_helicase_Holl-junc_RuvA_I"/>
</dbReference>
<sequence length="196" mass="21374">MYEYINGLITNIYPAYLVICDRSGVGYKLFAANPYRFEQNVESHVYVEQIVRENDIAMYGFIDENEKILFNKLLNVSGIGPKSALAILASDDATGLVNAVANDDASYLTQFPGVGKKTAQQIVLDLKGKLDDLAISAGVQGPTREQNTNQALSDALEALESLGYSAKEVAKLEKTLASQQDTTDGYIRSALKLLVN</sequence>
<proteinExistence type="inferred from homology"/>
<keyword evidence="3 6" id="KW-0238">DNA-binding</keyword>
<dbReference type="InterPro" id="IPR011114">
    <property type="entry name" value="RuvA_C"/>
</dbReference>
<feature type="region of interest" description="Domain III" evidence="6">
    <location>
        <begin position="148"/>
        <end position="196"/>
    </location>
</feature>
<dbReference type="Proteomes" id="UP000295756">
    <property type="component" value="Chromosome"/>
</dbReference>
<dbReference type="InterPro" id="IPR000085">
    <property type="entry name" value="RuvA"/>
</dbReference>
<dbReference type="Pfam" id="PF01330">
    <property type="entry name" value="RuvA_N"/>
    <property type="match status" value="1"/>
</dbReference>
<dbReference type="EMBL" id="CP037939">
    <property type="protein sequence ID" value="QBR47897.1"/>
    <property type="molecule type" value="Genomic_DNA"/>
</dbReference>
<dbReference type="InterPro" id="IPR010994">
    <property type="entry name" value="RuvA_2-like"/>
</dbReference>
<dbReference type="Pfam" id="PF07499">
    <property type="entry name" value="RuvA_C"/>
    <property type="match status" value="1"/>
</dbReference>
<evidence type="ECO:0000256" key="4">
    <source>
        <dbReference type="ARBA" id="ARBA00023172"/>
    </source>
</evidence>
<protein>
    <recommendedName>
        <fullName evidence="6">Holliday junction branch migration complex subunit RuvA</fullName>
    </recommendedName>
</protein>
<comment type="domain">
    <text evidence="6">Has three domains with a flexible linker between the domains II and III and assumes an 'L' shape. Domain III is highly mobile and contacts RuvB.</text>
</comment>
<evidence type="ECO:0000256" key="5">
    <source>
        <dbReference type="ARBA" id="ARBA00023204"/>
    </source>
</evidence>
<dbReference type="InterPro" id="IPR036267">
    <property type="entry name" value="RuvA_C_sf"/>
</dbReference>
<dbReference type="CDD" id="cd14332">
    <property type="entry name" value="UBA_RuvA_C"/>
    <property type="match status" value="1"/>
</dbReference>
<dbReference type="InterPro" id="IPR003583">
    <property type="entry name" value="Hlx-hairpin-Hlx_DNA-bd_motif"/>
</dbReference>
<dbReference type="HAMAP" id="MF_00031">
    <property type="entry name" value="DNA_HJ_migration_RuvA"/>
    <property type="match status" value="1"/>
</dbReference>
<comment type="subunit">
    <text evidence="6">Homotetramer. Forms an RuvA(8)-RuvB(12)-Holliday junction (HJ) complex. HJ DNA is sandwiched between 2 RuvA tetramers; dsDNA enters through RuvA and exits via RuvB. An RuvB hexamer assembles on each DNA strand where it exits the tetramer. Each RuvB hexamer is contacted by two RuvA subunits (via domain III) on 2 adjacent RuvB subunits; this complex drives branch migration. In the full resolvosome a probable DNA-RuvA(4)-RuvB(12)-RuvC(2) complex forms which resolves the HJ.</text>
</comment>
<keyword evidence="2 6" id="KW-0227">DNA damage</keyword>
<evidence type="ECO:0000313" key="8">
    <source>
        <dbReference type="EMBL" id="QBR47897.1"/>
    </source>
</evidence>
<evidence type="ECO:0000256" key="1">
    <source>
        <dbReference type="ARBA" id="ARBA00022490"/>
    </source>
</evidence>
<dbReference type="SUPFAM" id="SSF46929">
    <property type="entry name" value="DNA helicase RuvA subunit, C-terminal domain"/>
    <property type="match status" value="1"/>
</dbReference>
<keyword evidence="4 6" id="KW-0233">DNA recombination</keyword>
<gene>
    <name evidence="6 8" type="primary">ruvA</name>
    <name evidence="8" type="ORF">EW139_07085</name>
</gene>
<dbReference type="Gene3D" id="1.10.8.10">
    <property type="entry name" value="DNA helicase RuvA subunit, C-terminal domain"/>
    <property type="match status" value="1"/>
</dbReference>
<evidence type="ECO:0000259" key="7">
    <source>
        <dbReference type="SMART" id="SM00278"/>
    </source>
</evidence>